<comment type="cofactor">
    <cofactor evidence="2">
        <name>heme</name>
        <dbReference type="ChEBI" id="CHEBI:30413"/>
    </cofactor>
</comment>
<keyword evidence="2 3" id="KW-0479">Metal-binding</keyword>
<evidence type="ECO:0000313" key="5">
    <source>
        <dbReference type="Proteomes" id="UP000245207"/>
    </source>
</evidence>
<dbReference type="InterPro" id="IPR001128">
    <property type="entry name" value="Cyt_P450"/>
</dbReference>
<dbReference type="EMBL" id="PKPP01000351">
    <property type="protein sequence ID" value="PWA93858.1"/>
    <property type="molecule type" value="Genomic_DNA"/>
</dbReference>
<dbReference type="GO" id="GO:0020037">
    <property type="term" value="F:heme binding"/>
    <property type="evidence" value="ECO:0007669"/>
    <property type="project" value="InterPro"/>
</dbReference>
<dbReference type="InterPro" id="IPR036396">
    <property type="entry name" value="Cyt_P450_sf"/>
</dbReference>
<feature type="binding site" description="axial binding residue" evidence="2">
    <location>
        <position position="465"/>
    </location>
    <ligand>
        <name>heme</name>
        <dbReference type="ChEBI" id="CHEBI:30413"/>
    </ligand>
    <ligandPart>
        <name>Fe</name>
        <dbReference type="ChEBI" id="CHEBI:18248"/>
    </ligandPart>
</feature>
<dbReference type="InterPro" id="IPR002401">
    <property type="entry name" value="Cyt_P450_E_grp-I"/>
</dbReference>
<evidence type="ECO:0000256" key="3">
    <source>
        <dbReference type="RuleBase" id="RU000461"/>
    </source>
</evidence>
<dbReference type="OrthoDB" id="871890at2759"/>
<dbReference type="Proteomes" id="UP000245207">
    <property type="component" value="Unassembled WGS sequence"/>
</dbReference>
<dbReference type="GO" id="GO:0005506">
    <property type="term" value="F:iron ion binding"/>
    <property type="evidence" value="ECO:0007669"/>
    <property type="project" value="InterPro"/>
</dbReference>
<dbReference type="PRINTS" id="PR00463">
    <property type="entry name" value="EP450I"/>
</dbReference>
<dbReference type="PANTHER" id="PTHR24281">
    <property type="entry name" value="STEROID 21-HYDROXYLASE-RELATED"/>
    <property type="match status" value="1"/>
</dbReference>
<keyword evidence="2 3" id="KW-0408">Iron</keyword>
<comment type="caution">
    <text evidence="4">The sequence shown here is derived from an EMBL/GenBank/DDBJ whole genome shotgun (WGS) entry which is preliminary data.</text>
</comment>
<dbReference type="GO" id="GO:0016705">
    <property type="term" value="F:oxidoreductase activity, acting on paired donors, with incorporation or reduction of molecular oxygen"/>
    <property type="evidence" value="ECO:0007669"/>
    <property type="project" value="InterPro"/>
</dbReference>
<dbReference type="InterPro" id="IPR017972">
    <property type="entry name" value="Cyt_P450_CS"/>
</dbReference>
<sequence>MTKLRIYYKASTSLLQRVATSAKIRNISTLGKKIDHKCFNKKTASKTHPLPPGPTPFPLIGCIIQMLQNRPTFRWIDKLMEQYDTPILCMRIGPSTHIVVVTSPDIACEFLKKEDAIFASRPEVLSAYITSEGYCSTVMSPLGNQWKKMRKIVNQNVLSMPIHKWLQPKRDEEANHLLLYIYNQIKKQNGLTDGGLVNIRTVSQHYCGNLMRHVIFGSRFFGEGTEDGGPGKEETEHVSALFTILEYLYAFCITDYFQWLRGKTDFDGQEKIIRTANSSVRKYHDPLIVRRIQMWNDGVRNEEDDLLDVLIKHENPKLTLDEIKAQIGELMLATIDNPSNAVEWAMGEMINEPRILERAVKGAGQRGRNQPTSPRACLKEAFRLHPFTPFNVPHVSVKDTVVGGYFIPKGSHVLLSRSGLGRNPNVWVNPKRFDPDRHLVGDGKEVVLSDNELKILSFSTGRRGCPGVMLGSTITTMLLARMIQGFSWELPYNVRAINLAENHDNLQLFKPLVVIAKPRLPPYLYPKH</sequence>
<dbReference type="PROSITE" id="PS00086">
    <property type="entry name" value="CYTOCHROME_P450"/>
    <property type="match status" value="1"/>
</dbReference>
<keyword evidence="5" id="KW-1185">Reference proteome</keyword>
<evidence type="ECO:0000256" key="2">
    <source>
        <dbReference type="PIRSR" id="PIRSR602401-1"/>
    </source>
</evidence>
<protein>
    <submittedName>
        <fullName evidence="4">Cytochrome P450</fullName>
    </submittedName>
</protein>
<comment type="similarity">
    <text evidence="3">Belongs to the cytochrome P450 family.</text>
</comment>
<dbReference type="Gene3D" id="1.10.630.10">
    <property type="entry name" value="Cytochrome P450"/>
    <property type="match status" value="1"/>
</dbReference>
<proteinExistence type="inferred from homology"/>
<dbReference type="Pfam" id="PF00067">
    <property type="entry name" value="p450"/>
    <property type="match status" value="1"/>
</dbReference>
<dbReference type="STRING" id="35608.A0A2U1Q783"/>
<gene>
    <name evidence="4" type="ORF">CTI12_AA066760</name>
</gene>
<keyword evidence="2 3" id="KW-0349">Heme</keyword>
<organism evidence="4 5">
    <name type="scientific">Artemisia annua</name>
    <name type="common">Sweet wormwood</name>
    <dbReference type="NCBI Taxonomy" id="35608"/>
    <lineage>
        <taxon>Eukaryota</taxon>
        <taxon>Viridiplantae</taxon>
        <taxon>Streptophyta</taxon>
        <taxon>Embryophyta</taxon>
        <taxon>Tracheophyta</taxon>
        <taxon>Spermatophyta</taxon>
        <taxon>Magnoliopsida</taxon>
        <taxon>eudicotyledons</taxon>
        <taxon>Gunneridae</taxon>
        <taxon>Pentapetalae</taxon>
        <taxon>asterids</taxon>
        <taxon>campanulids</taxon>
        <taxon>Asterales</taxon>
        <taxon>Asteraceae</taxon>
        <taxon>Asteroideae</taxon>
        <taxon>Anthemideae</taxon>
        <taxon>Artemisiinae</taxon>
        <taxon>Artemisia</taxon>
    </lineage>
</organism>
<dbReference type="SUPFAM" id="SSF48264">
    <property type="entry name" value="Cytochrome P450"/>
    <property type="match status" value="1"/>
</dbReference>
<dbReference type="GO" id="GO:0004497">
    <property type="term" value="F:monooxygenase activity"/>
    <property type="evidence" value="ECO:0007669"/>
    <property type="project" value="UniProtKB-KW"/>
</dbReference>
<evidence type="ECO:0000256" key="1">
    <source>
        <dbReference type="ARBA" id="ARBA00023002"/>
    </source>
</evidence>
<dbReference type="AlphaFoldDB" id="A0A2U1Q783"/>
<name>A0A2U1Q783_ARTAN</name>
<keyword evidence="1 3" id="KW-0560">Oxidoreductase</keyword>
<accession>A0A2U1Q783</accession>
<keyword evidence="3" id="KW-0503">Monooxygenase</keyword>
<evidence type="ECO:0000313" key="4">
    <source>
        <dbReference type="EMBL" id="PWA93858.1"/>
    </source>
</evidence>
<reference evidence="4 5" key="1">
    <citation type="journal article" date="2018" name="Mol. Plant">
        <title>The genome of Artemisia annua provides insight into the evolution of Asteraceae family and artemisinin biosynthesis.</title>
        <authorList>
            <person name="Shen Q."/>
            <person name="Zhang L."/>
            <person name="Liao Z."/>
            <person name="Wang S."/>
            <person name="Yan T."/>
            <person name="Shi P."/>
            <person name="Liu M."/>
            <person name="Fu X."/>
            <person name="Pan Q."/>
            <person name="Wang Y."/>
            <person name="Lv Z."/>
            <person name="Lu X."/>
            <person name="Zhang F."/>
            <person name="Jiang W."/>
            <person name="Ma Y."/>
            <person name="Chen M."/>
            <person name="Hao X."/>
            <person name="Li L."/>
            <person name="Tang Y."/>
            <person name="Lv G."/>
            <person name="Zhou Y."/>
            <person name="Sun X."/>
            <person name="Brodelius P.E."/>
            <person name="Rose J.K.C."/>
            <person name="Tang K."/>
        </authorList>
    </citation>
    <scope>NUCLEOTIDE SEQUENCE [LARGE SCALE GENOMIC DNA]</scope>
    <source>
        <strain evidence="5">cv. Huhao1</strain>
        <tissue evidence="4">Leaf</tissue>
    </source>
</reference>